<dbReference type="InParanoid" id="A0A1Y2LHV4"/>
<evidence type="ECO:0000313" key="4">
    <source>
        <dbReference type="Proteomes" id="UP000193240"/>
    </source>
</evidence>
<dbReference type="EMBL" id="KZ107864">
    <property type="protein sequence ID" value="OSS43534.1"/>
    <property type="molecule type" value="Genomic_DNA"/>
</dbReference>
<reference evidence="3 4" key="1">
    <citation type="journal article" date="2017" name="Genome Announc.">
        <title>Genome sequence of the saprophytic ascomycete Epicoccum nigrum ICMP 19927 strain isolated from New Zealand.</title>
        <authorList>
            <person name="Fokin M."/>
            <person name="Fleetwood D."/>
            <person name="Weir B.S."/>
            <person name="Villas-Boas S.G."/>
        </authorList>
    </citation>
    <scope>NUCLEOTIDE SEQUENCE [LARGE SCALE GENOMIC DNA]</scope>
    <source>
        <strain evidence="3 4">ICMP 19927</strain>
    </source>
</reference>
<evidence type="ECO:0000313" key="3">
    <source>
        <dbReference type="EMBL" id="OSS43534.1"/>
    </source>
</evidence>
<gene>
    <name evidence="3" type="ORF">B5807_11862</name>
</gene>
<dbReference type="AlphaFoldDB" id="A0A1Y2LHV4"/>
<proteinExistence type="predicted"/>
<accession>A0A1Y2LHV4</accession>
<name>A0A1Y2LHV4_EPING</name>
<organism evidence="3 4">
    <name type="scientific">Epicoccum nigrum</name>
    <name type="common">Soil fungus</name>
    <name type="synonym">Epicoccum purpurascens</name>
    <dbReference type="NCBI Taxonomy" id="105696"/>
    <lineage>
        <taxon>Eukaryota</taxon>
        <taxon>Fungi</taxon>
        <taxon>Dikarya</taxon>
        <taxon>Ascomycota</taxon>
        <taxon>Pezizomycotina</taxon>
        <taxon>Dothideomycetes</taxon>
        <taxon>Pleosporomycetidae</taxon>
        <taxon>Pleosporales</taxon>
        <taxon>Pleosporineae</taxon>
        <taxon>Didymellaceae</taxon>
        <taxon>Epicoccum</taxon>
    </lineage>
</organism>
<feature type="transmembrane region" description="Helical" evidence="2">
    <location>
        <begin position="255"/>
        <end position="274"/>
    </location>
</feature>
<dbReference type="OMA" id="HMTADMT"/>
<evidence type="ECO:0008006" key="5">
    <source>
        <dbReference type="Google" id="ProtNLM"/>
    </source>
</evidence>
<dbReference type="PANTHER" id="PTHR38848">
    <property type="entry name" value="G-PROTEIN COUPLED RECEPTORS FAMILY 3 PROFILE DOMAIN-CONTAINING PROTEIN"/>
    <property type="match status" value="1"/>
</dbReference>
<feature type="transmembrane region" description="Helical" evidence="2">
    <location>
        <begin position="143"/>
        <end position="164"/>
    </location>
</feature>
<dbReference type="Proteomes" id="UP000193240">
    <property type="component" value="Unassembled WGS sequence"/>
</dbReference>
<feature type="transmembrane region" description="Helical" evidence="2">
    <location>
        <begin position="184"/>
        <end position="207"/>
    </location>
</feature>
<keyword evidence="2" id="KW-0472">Membrane</keyword>
<feature type="region of interest" description="Disordered" evidence="1">
    <location>
        <begin position="332"/>
        <end position="358"/>
    </location>
</feature>
<keyword evidence="4" id="KW-1185">Reference proteome</keyword>
<feature type="transmembrane region" description="Helical" evidence="2">
    <location>
        <begin position="34"/>
        <end position="51"/>
    </location>
</feature>
<dbReference type="PANTHER" id="PTHR38848:SF3">
    <property type="entry name" value="G-PROTEIN COUPLED RECEPTORS FAMILY 3 PROFILE DOMAIN-CONTAINING PROTEIN"/>
    <property type="match status" value="1"/>
</dbReference>
<feature type="transmembrane region" description="Helical" evidence="2">
    <location>
        <begin position="71"/>
        <end position="91"/>
    </location>
</feature>
<feature type="transmembrane region" description="Helical" evidence="2">
    <location>
        <begin position="97"/>
        <end position="123"/>
    </location>
</feature>
<sequence>MRTASVSMQRDGRIQARENENIHITTGEPAADRTIFIVVSMVFAVILAFLLGSRANRLKRTIRLRRNLTGLLLLGLFITALCYILVAAVLVSGQGLYTYQLCAAGTWVCLMFYITAKGFVYLFLCERVHIVRAPFVRRSKDKVYLACVIPAMLLFSAVSINCFFQRITAMYSDGRCHFGIGTSASIPGSVTNFVTNFFLTGVFIYLLRPVVKLNGAGSISAALSWKTKTDEPALQSPSSESAVQKNIKTLLQKSVLGALLTEIPVVANLIQFVITGGAELGMMCLTFCMIDVFWDCLVLHWLTFGSSAAAEKDLLRSTGASSRLDLIGNRQESMPTLSGSSSRREAGMHGPKAPEAAFVNAPELEVAVQSDT</sequence>
<keyword evidence="2" id="KW-1133">Transmembrane helix</keyword>
<feature type="compositionally biased region" description="Polar residues" evidence="1">
    <location>
        <begin position="332"/>
        <end position="341"/>
    </location>
</feature>
<evidence type="ECO:0000256" key="2">
    <source>
        <dbReference type="SAM" id="Phobius"/>
    </source>
</evidence>
<evidence type="ECO:0000256" key="1">
    <source>
        <dbReference type="SAM" id="MobiDB-lite"/>
    </source>
</evidence>
<keyword evidence="2" id="KW-0812">Transmembrane</keyword>
<protein>
    <recommendedName>
        <fullName evidence="5">G-protein coupled receptors family 1 profile domain-containing protein</fullName>
    </recommendedName>
</protein>